<evidence type="ECO:0000313" key="11">
    <source>
        <dbReference type="EMBL" id="AQN78476.1"/>
    </source>
</evidence>
<evidence type="ECO:0000256" key="1">
    <source>
        <dbReference type="ARBA" id="ARBA00004651"/>
    </source>
</evidence>
<keyword evidence="9 10" id="KW-0807">Transducer</keyword>
<comment type="caution">
    <text evidence="10">Lacks conserved residue(s) required for the propagation of feature annotation.</text>
</comment>
<feature type="transmembrane region" description="Helical" evidence="10">
    <location>
        <begin position="179"/>
        <end position="202"/>
    </location>
</feature>
<dbReference type="AlphaFoldDB" id="A0A1S5VFR1"/>
<dbReference type="GO" id="GO:0005886">
    <property type="term" value="C:plasma membrane"/>
    <property type="evidence" value="ECO:0007669"/>
    <property type="project" value="UniProtKB-SubCell"/>
</dbReference>
<protein>
    <recommendedName>
        <fullName evidence="10">Odorant receptor</fullName>
    </recommendedName>
</protein>
<keyword evidence="2" id="KW-1003">Cell membrane</keyword>
<feature type="transmembrane region" description="Helical" evidence="10">
    <location>
        <begin position="127"/>
        <end position="146"/>
    </location>
</feature>
<dbReference type="GO" id="GO:0004984">
    <property type="term" value="F:olfactory receptor activity"/>
    <property type="evidence" value="ECO:0007669"/>
    <property type="project" value="InterPro"/>
</dbReference>
<evidence type="ECO:0000256" key="9">
    <source>
        <dbReference type="ARBA" id="ARBA00023224"/>
    </source>
</evidence>
<comment type="subcellular location">
    <subcellularLocation>
        <location evidence="1 10">Cell membrane</location>
        <topology evidence="1 10">Multi-pass membrane protein</topology>
    </subcellularLocation>
</comment>
<evidence type="ECO:0000256" key="3">
    <source>
        <dbReference type="ARBA" id="ARBA00022606"/>
    </source>
</evidence>
<dbReference type="InterPro" id="IPR004117">
    <property type="entry name" value="7tm6_olfct_rcpt"/>
</dbReference>
<keyword evidence="5 10" id="KW-0552">Olfaction</keyword>
<keyword evidence="8 10" id="KW-0675">Receptor</keyword>
<name>A0A1S5VFR1_9HYME</name>
<organism evidence="11">
    <name type="scientific">Meteorus pulchricornis</name>
    <dbReference type="NCBI Taxonomy" id="51522"/>
    <lineage>
        <taxon>Eukaryota</taxon>
        <taxon>Metazoa</taxon>
        <taxon>Ecdysozoa</taxon>
        <taxon>Arthropoda</taxon>
        <taxon>Hexapoda</taxon>
        <taxon>Insecta</taxon>
        <taxon>Pterygota</taxon>
        <taxon>Neoptera</taxon>
        <taxon>Endopterygota</taxon>
        <taxon>Hymenoptera</taxon>
        <taxon>Apocrita</taxon>
        <taxon>Ichneumonoidea</taxon>
        <taxon>Braconidae</taxon>
        <taxon>Meteorinae</taxon>
        <taxon>Meteorus</taxon>
    </lineage>
</organism>
<evidence type="ECO:0000256" key="7">
    <source>
        <dbReference type="ARBA" id="ARBA00023136"/>
    </source>
</evidence>
<dbReference type="GO" id="GO:0005549">
    <property type="term" value="F:odorant binding"/>
    <property type="evidence" value="ECO:0007669"/>
    <property type="project" value="InterPro"/>
</dbReference>
<dbReference type="Pfam" id="PF02949">
    <property type="entry name" value="7tm_6"/>
    <property type="match status" value="1"/>
</dbReference>
<evidence type="ECO:0000256" key="10">
    <source>
        <dbReference type="RuleBase" id="RU351113"/>
    </source>
</evidence>
<sequence length="374" mass="42576">MMLSVTSQTALNFTEMSVYFVSSWPPTKFVNKQQKLWFNFRWWLAFTLLLLFLLPLLNGVYVHHKHPVKMINAACLSAATVQALLKMLICRAQWPRLQMLHSEMDKFIKNADDLENKYIRKYIERGYIFHGFVTSSMYLVSLVFIIEPALQSHQFPTDSVYPFRIQHEAIHIALYTQQIVALFLVAAALSVDFQVAILLWFIGIKFEILGDLCERVSTNLELDKCIIEHQRILWYADQVQRAVCFITFSAVATTTLGVVCGCLALLGNLPLAVKFRVANIVGNAATEIFIYAWPGDNIITVSQEIGWKIYNCNWLAGSPKMVKNVMSIIQRAQHPVTISISGFIPSLSLQYYTSFLSTTFSYFTTLRIILSAAG</sequence>
<keyword evidence="6 10" id="KW-1133">Transmembrane helix</keyword>
<dbReference type="PANTHER" id="PTHR21137:SF35">
    <property type="entry name" value="ODORANT RECEPTOR 19A-RELATED"/>
    <property type="match status" value="1"/>
</dbReference>
<evidence type="ECO:0000256" key="4">
    <source>
        <dbReference type="ARBA" id="ARBA00022692"/>
    </source>
</evidence>
<dbReference type="EMBL" id="KY445541">
    <property type="protein sequence ID" value="AQN78476.1"/>
    <property type="molecule type" value="mRNA"/>
</dbReference>
<reference evidence="11" key="1">
    <citation type="journal article" date="2017" name="Comp. Biochem. Physiol. Part D Genomics Proteomics">
        <title>Candidate chemosensory genes identified in the endoparasitoid Meteorus pulchricornis (Hymenoptera: Braconidae) by antennal transcriptome analysis.</title>
        <authorList>
            <person name="Sheng S."/>
            <person name="Liao C.W."/>
            <person name="Zheng Y."/>
            <person name="Zhou Y."/>
            <person name="Xu Y."/>
            <person name="Song W.M."/>
            <person name="He P."/>
            <person name="Zhang J."/>
            <person name="Wu F.A."/>
        </authorList>
    </citation>
    <scope>NUCLEOTIDE SEQUENCE</scope>
    <source>
        <strain evidence="11">Zhenjiang</strain>
    </source>
</reference>
<accession>A0A1S5VFR1</accession>
<keyword evidence="3 10" id="KW-0716">Sensory transduction</keyword>
<feature type="transmembrane region" description="Helical" evidence="10">
    <location>
        <begin position="242"/>
        <end position="266"/>
    </location>
</feature>
<feature type="transmembrane region" description="Helical" evidence="10">
    <location>
        <begin position="42"/>
        <end position="64"/>
    </location>
</feature>
<keyword evidence="4 10" id="KW-0812">Transmembrane</keyword>
<evidence type="ECO:0000256" key="8">
    <source>
        <dbReference type="ARBA" id="ARBA00023170"/>
    </source>
</evidence>
<evidence type="ECO:0000256" key="5">
    <source>
        <dbReference type="ARBA" id="ARBA00022725"/>
    </source>
</evidence>
<proteinExistence type="evidence at transcript level"/>
<evidence type="ECO:0000256" key="2">
    <source>
        <dbReference type="ARBA" id="ARBA00022475"/>
    </source>
</evidence>
<comment type="similarity">
    <text evidence="10">Belongs to the insect chemoreceptor superfamily. Heteromeric odorant receptor channel (TC 1.A.69) family.</text>
</comment>
<evidence type="ECO:0000256" key="6">
    <source>
        <dbReference type="ARBA" id="ARBA00022989"/>
    </source>
</evidence>
<dbReference type="GO" id="GO:0007165">
    <property type="term" value="P:signal transduction"/>
    <property type="evidence" value="ECO:0007669"/>
    <property type="project" value="UniProtKB-KW"/>
</dbReference>
<keyword evidence="7 10" id="KW-0472">Membrane</keyword>
<dbReference type="PANTHER" id="PTHR21137">
    <property type="entry name" value="ODORANT RECEPTOR"/>
    <property type="match status" value="1"/>
</dbReference>